<reference evidence="2" key="1">
    <citation type="submission" date="2012-11" db="EMBL/GenBank/DDBJ databases">
        <title>Dependencies among metagenomic species, viruses, plasmids and units of genetic variation.</title>
        <authorList>
            <person name="Nielsen H.B."/>
            <person name="Almeida M."/>
            <person name="Juncker A.S."/>
            <person name="Rasmussen S."/>
            <person name="Li J."/>
            <person name="Sunagawa S."/>
            <person name="Plichta D."/>
            <person name="Gautier L."/>
            <person name="Le Chatelier E."/>
            <person name="Peletier E."/>
            <person name="Bonde I."/>
            <person name="Nielsen T."/>
            <person name="Manichanh C."/>
            <person name="Arumugam M."/>
            <person name="Batto J."/>
            <person name="Santos M.B.Q.D."/>
            <person name="Blom N."/>
            <person name="Borruel N."/>
            <person name="Burgdorf K.S."/>
            <person name="Boumezbeur F."/>
            <person name="Casellas F."/>
            <person name="Dore J."/>
            <person name="Guarner F."/>
            <person name="Hansen T."/>
            <person name="Hildebrand F."/>
            <person name="Kaas R.S."/>
            <person name="Kennedy S."/>
            <person name="Kristiansen K."/>
            <person name="Kultima J.R."/>
            <person name="Leonard P."/>
            <person name="Levenez F."/>
            <person name="Lund O."/>
            <person name="Moumen B."/>
            <person name="Le Paslier D."/>
            <person name="Pons N."/>
            <person name="Pedersen O."/>
            <person name="Prifti E."/>
            <person name="Qin J."/>
            <person name="Raes J."/>
            <person name="Tap J."/>
            <person name="Tims S."/>
            <person name="Ussery D.W."/>
            <person name="Yamada T."/>
            <person name="MetaHit consortium"/>
            <person name="Renault P."/>
            <person name="Sicheritz-Ponten T."/>
            <person name="Bork P."/>
            <person name="Wang J."/>
            <person name="Brunak S."/>
            <person name="Ehrlich S.D."/>
        </authorList>
    </citation>
    <scope>NUCLEOTIDE SEQUENCE [LARGE SCALE GENOMIC DNA]</scope>
</reference>
<dbReference type="InterPro" id="IPR053907">
    <property type="entry name" value="DUF6935"/>
</dbReference>
<gene>
    <name evidence="2" type="ORF">BN580_02057</name>
</gene>
<organism evidence="2 3">
    <name type="scientific">Candidatus Colimorpha enterica</name>
    <dbReference type="NCBI Taxonomy" id="3083063"/>
    <lineage>
        <taxon>Bacteria</taxon>
        <taxon>Pseudomonadati</taxon>
        <taxon>Bacteroidota</taxon>
        <taxon>Bacteroidia</taxon>
        <taxon>Bacteroidales</taxon>
        <taxon>Candidatus Colimorpha</taxon>
    </lineage>
</organism>
<dbReference type="Proteomes" id="UP000017938">
    <property type="component" value="Unassembled WGS sequence"/>
</dbReference>
<comment type="caution">
    <text evidence="2">The sequence shown here is derived from an EMBL/GenBank/DDBJ whole genome shotgun (WGS) entry which is preliminary data.</text>
</comment>
<dbReference type="EMBL" id="CBFW010000343">
    <property type="protein sequence ID" value="CDC76113.1"/>
    <property type="molecule type" value="Genomic_DNA"/>
</dbReference>
<evidence type="ECO:0000313" key="2">
    <source>
        <dbReference type="EMBL" id="CDC76113.1"/>
    </source>
</evidence>
<protein>
    <recommendedName>
        <fullName evidence="1">DUF6935 domain-containing protein</fullName>
    </recommendedName>
</protein>
<evidence type="ECO:0000313" key="3">
    <source>
        <dbReference type="Proteomes" id="UP000017938"/>
    </source>
</evidence>
<evidence type="ECO:0000259" key="1">
    <source>
        <dbReference type="Pfam" id="PF22043"/>
    </source>
</evidence>
<dbReference type="AlphaFoldDB" id="R6TRQ7"/>
<dbReference type="STRING" id="1263015.BN580_02057"/>
<feature type="domain" description="DUF6935" evidence="1">
    <location>
        <begin position="44"/>
        <end position="193"/>
    </location>
</feature>
<proteinExistence type="predicted"/>
<accession>R6TRQ7</accession>
<sequence>MSIFDSLKKTAESTLKKEAAKAVNNAAQSVGKGKNRSESFTFAVLPTNVAELQALPEASLDSAFKTTALTIVALCRYEQNPEEAIEMLNFLKGPAEVSTYEKQFIRERLNGKGYKARSFFAGATPENGYKPTIPYMISVSENPYSFDEENWATLYVTSGGADNPRPIKLRKKPSTGQWFLNDIQCLSDIRIPAEEDPWA</sequence>
<name>R6TRQ7_9BACT</name>
<dbReference type="Pfam" id="PF22043">
    <property type="entry name" value="DUF6935"/>
    <property type="match status" value="1"/>
</dbReference>